<comment type="caution">
    <text evidence="3">The sequence shown here is derived from an EMBL/GenBank/DDBJ whole genome shotgun (WGS) entry which is preliminary data.</text>
</comment>
<reference evidence="3 4" key="1">
    <citation type="submission" date="2023-03" db="EMBL/GenBank/DDBJ databases">
        <title>Draft genome sequence of the bacteria which degrade cell wall of Tricholomamatutake.</title>
        <authorList>
            <person name="Konishi Y."/>
            <person name="Fukuta Y."/>
            <person name="Shirasaka N."/>
        </authorList>
    </citation>
    <scope>NUCLEOTIDE SEQUENCE [LARGE SCALE GENOMIC DNA]</scope>
    <source>
        <strain evidence="4">mu1</strain>
    </source>
</reference>
<keyword evidence="2" id="KW-0812">Transmembrane</keyword>
<evidence type="ECO:0000313" key="4">
    <source>
        <dbReference type="Proteomes" id="UP001157114"/>
    </source>
</evidence>
<keyword evidence="4" id="KW-1185">Reference proteome</keyword>
<feature type="transmembrane region" description="Helical" evidence="2">
    <location>
        <begin position="12"/>
        <end position="34"/>
    </location>
</feature>
<protein>
    <submittedName>
        <fullName evidence="3">Uncharacterized protein</fullName>
    </submittedName>
</protein>
<accession>A0ABQ6GEF1</accession>
<dbReference type="Proteomes" id="UP001157114">
    <property type="component" value="Unassembled WGS sequence"/>
</dbReference>
<gene>
    <name evidence="3" type="ORF">MU1_33570</name>
</gene>
<keyword evidence="2" id="KW-0472">Membrane</keyword>
<organism evidence="3 4">
    <name type="scientific">Paenibacillus glycanilyticus</name>
    <dbReference type="NCBI Taxonomy" id="126569"/>
    <lineage>
        <taxon>Bacteria</taxon>
        <taxon>Bacillati</taxon>
        <taxon>Bacillota</taxon>
        <taxon>Bacilli</taxon>
        <taxon>Bacillales</taxon>
        <taxon>Paenibacillaceae</taxon>
        <taxon>Paenibacillus</taxon>
    </lineage>
</organism>
<keyword evidence="2" id="KW-1133">Transmembrane helix</keyword>
<name>A0ABQ6GEF1_9BACL</name>
<sequence length="122" mass="12617">MLQLSPNKEVTPIMRIGGFMLGAVAGLAAAVYVSRKRPGMAAWASSSLASACSSVGKSAASMMMRKGLGKAMTASSMAPKRSDDTAGKQGGGWEQVEQLINSDPALKEQASQIMAESSSKPH</sequence>
<evidence type="ECO:0000313" key="3">
    <source>
        <dbReference type="EMBL" id="GLX69012.1"/>
    </source>
</evidence>
<evidence type="ECO:0000256" key="1">
    <source>
        <dbReference type="SAM" id="MobiDB-lite"/>
    </source>
</evidence>
<feature type="region of interest" description="Disordered" evidence="1">
    <location>
        <begin position="70"/>
        <end position="94"/>
    </location>
</feature>
<evidence type="ECO:0000256" key="2">
    <source>
        <dbReference type="SAM" id="Phobius"/>
    </source>
</evidence>
<proteinExistence type="predicted"/>
<dbReference type="EMBL" id="BSSQ01000014">
    <property type="protein sequence ID" value="GLX69012.1"/>
    <property type="molecule type" value="Genomic_DNA"/>
</dbReference>